<comment type="subcellular location">
    <subcellularLocation>
        <location evidence="1">Nucleus envelope</location>
    </subcellularLocation>
</comment>
<dbReference type="PANTHER" id="PTHR14482">
    <property type="entry name" value="CHROMOSOME 12 ORF 43 HOMOLOG"/>
    <property type="match status" value="1"/>
</dbReference>
<evidence type="ECO:0000256" key="1">
    <source>
        <dbReference type="ARBA" id="ARBA00004259"/>
    </source>
</evidence>
<proteinExistence type="inferred from homology"/>
<evidence type="ECO:0000256" key="5">
    <source>
        <dbReference type="ARBA" id="ARBA00022687"/>
    </source>
</evidence>
<keyword evidence="4" id="KW-0217">Developmental protein</keyword>
<dbReference type="GO" id="GO:0030178">
    <property type="term" value="P:negative regulation of Wnt signaling pathway"/>
    <property type="evidence" value="ECO:0007669"/>
    <property type="project" value="TreeGrafter"/>
</dbReference>
<dbReference type="GO" id="GO:0060061">
    <property type="term" value="P:Spemann organizer formation"/>
    <property type="evidence" value="ECO:0007669"/>
    <property type="project" value="TreeGrafter"/>
</dbReference>
<protein>
    <recommendedName>
        <fullName evidence="3">Protein CUSTOS</fullName>
    </recommendedName>
</protein>
<evidence type="ECO:0000256" key="3">
    <source>
        <dbReference type="ARBA" id="ARBA00013465"/>
    </source>
</evidence>
<accession>A0A060WM00</accession>
<evidence type="ECO:0000313" key="8">
    <source>
        <dbReference type="Proteomes" id="UP000193380"/>
    </source>
</evidence>
<organism evidence="7 8">
    <name type="scientific">Oncorhynchus mykiss</name>
    <name type="common">Rainbow trout</name>
    <name type="synonym">Salmo gairdneri</name>
    <dbReference type="NCBI Taxonomy" id="8022"/>
    <lineage>
        <taxon>Eukaryota</taxon>
        <taxon>Metazoa</taxon>
        <taxon>Chordata</taxon>
        <taxon>Craniata</taxon>
        <taxon>Vertebrata</taxon>
        <taxon>Euteleostomi</taxon>
        <taxon>Actinopterygii</taxon>
        <taxon>Neopterygii</taxon>
        <taxon>Teleostei</taxon>
        <taxon>Protacanthopterygii</taxon>
        <taxon>Salmoniformes</taxon>
        <taxon>Salmonidae</taxon>
        <taxon>Salmoninae</taxon>
        <taxon>Oncorhynchus</taxon>
    </lineage>
</organism>
<dbReference type="AlphaFoldDB" id="A0A060WM00"/>
<keyword evidence="6" id="KW-0539">Nucleus</keyword>
<keyword evidence="5" id="KW-0879">Wnt signaling pathway</keyword>
<evidence type="ECO:0000256" key="6">
    <source>
        <dbReference type="ARBA" id="ARBA00023242"/>
    </source>
</evidence>
<name>A0A060WM00_ONCMY</name>
<dbReference type="Pfam" id="PF23999">
    <property type="entry name" value="CUSTOS"/>
    <property type="match status" value="1"/>
</dbReference>
<dbReference type="EMBL" id="FR904513">
    <property type="protein sequence ID" value="CDQ65615.1"/>
    <property type="molecule type" value="Genomic_DNA"/>
</dbReference>
<dbReference type="GO" id="GO:0016055">
    <property type="term" value="P:Wnt signaling pathway"/>
    <property type="evidence" value="ECO:0007669"/>
    <property type="project" value="UniProtKB-KW"/>
</dbReference>
<dbReference type="PANTHER" id="PTHR14482:SF0">
    <property type="entry name" value="PROTEIN CUSTOS"/>
    <property type="match status" value="1"/>
</dbReference>
<dbReference type="GO" id="GO:0005635">
    <property type="term" value="C:nuclear envelope"/>
    <property type="evidence" value="ECO:0007669"/>
    <property type="project" value="UniProtKB-SubCell"/>
</dbReference>
<dbReference type="Proteomes" id="UP000193380">
    <property type="component" value="Chromosome 6"/>
</dbReference>
<comment type="similarity">
    <text evidence="2">Belongs to the CUSTOS family.</text>
</comment>
<sequence length="91" mass="10521">MRHFCINCHWYKSIFLQNDSNVLTVTTIALDGVSNVKQSRRVAVSKHEHDGKELQTTPEFRAHVANKLGALLDRFGRFPAVHHICPRRVYH</sequence>
<evidence type="ECO:0000256" key="4">
    <source>
        <dbReference type="ARBA" id="ARBA00022473"/>
    </source>
</evidence>
<dbReference type="PaxDb" id="8022-A0A060WM00"/>
<gene>
    <name evidence="7" type="ORF">GSONMT00073610001</name>
</gene>
<dbReference type="STRING" id="8022.A0A060WM00"/>
<reference evidence="7 8" key="1">
    <citation type="journal article" date="2014" name="Nat. Commun.">
        <title>The rainbow trout genome provides novel insights into evolution after whole-genome duplication in vertebrates.</title>
        <authorList>
            <person name="Berthelot C."/>
            <person name="Brunet F."/>
            <person name="Chalopin D."/>
            <person name="Juanchich A."/>
            <person name="Bernard M."/>
            <person name="Noel B."/>
            <person name="Bento P."/>
            <person name="Da Silva C."/>
            <person name="Labadie K."/>
            <person name="Alberti A."/>
            <person name="Aury J.M."/>
            <person name="Louis A."/>
            <person name="Dehais P."/>
            <person name="Bardou P."/>
            <person name="Montfort J."/>
            <person name="Klopp C."/>
            <person name="Cabau C."/>
            <person name="Gaspin C."/>
            <person name="Thorgaard G.H."/>
            <person name="Boussaha M."/>
            <person name="Quillet E."/>
            <person name="Guyomard R."/>
            <person name="Galiana D."/>
            <person name="Bobe J."/>
            <person name="Volff J.N."/>
            <person name="Genet C."/>
            <person name="Wincker P."/>
            <person name="Jaillon O."/>
            <person name="Roest Crollius H."/>
            <person name="Guiguen Y."/>
        </authorList>
    </citation>
    <scope>NUCLEOTIDE SEQUENCE [LARGE SCALE GENOMIC DNA]</scope>
</reference>
<evidence type="ECO:0000256" key="2">
    <source>
        <dbReference type="ARBA" id="ARBA00008632"/>
    </source>
</evidence>
<evidence type="ECO:0000313" key="7">
    <source>
        <dbReference type="EMBL" id="CDQ65615.1"/>
    </source>
</evidence>
<dbReference type="InterPro" id="IPR026694">
    <property type="entry name" value="CUSTOS"/>
</dbReference>